<evidence type="ECO:0000256" key="1">
    <source>
        <dbReference type="ARBA" id="ARBA00004651"/>
    </source>
</evidence>
<dbReference type="PANTHER" id="PTHR21137:SF35">
    <property type="entry name" value="ODORANT RECEPTOR 19A-RELATED"/>
    <property type="match status" value="1"/>
</dbReference>
<proteinExistence type="inferred from homology"/>
<organism evidence="11 12">
    <name type="scientific">Leptosia nina</name>
    <dbReference type="NCBI Taxonomy" id="320188"/>
    <lineage>
        <taxon>Eukaryota</taxon>
        <taxon>Metazoa</taxon>
        <taxon>Ecdysozoa</taxon>
        <taxon>Arthropoda</taxon>
        <taxon>Hexapoda</taxon>
        <taxon>Insecta</taxon>
        <taxon>Pterygota</taxon>
        <taxon>Neoptera</taxon>
        <taxon>Endopterygota</taxon>
        <taxon>Lepidoptera</taxon>
        <taxon>Glossata</taxon>
        <taxon>Ditrysia</taxon>
        <taxon>Papilionoidea</taxon>
        <taxon>Pieridae</taxon>
        <taxon>Pierinae</taxon>
        <taxon>Leptosia</taxon>
    </lineage>
</organism>
<keyword evidence="2" id="KW-1003">Cell membrane</keyword>
<dbReference type="AlphaFoldDB" id="A0AAV1JEQ9"/>
<keyword evidence="3 10" id="KW-0716">Sensory transduction</keyword>
<name>A0AAV1JEQ9_9NEOP</name>
<protein>
    <recommendedName>
        <fullName evidence="10">Odorant receptor</fullName>
    </recommendedName>
</protein>
<dbReference type="GO" id="GO:0004984">
    <property type="term" value="F:olfactory receptor activity"/>
    <property type="evidence" value="ECO:0007669"/>
    <property type="project" value="InterPro"/>
</dbReference>
<sequence length="388" mass="44459">MPLTAFLGGPMKFKSFNETYTLLTLLLTMCMMYPNPQNDRKRALGIVLLSVLLIPQLVIIVWDIYMRILLTDLNNGIRQLVMILCLSFIIFKMVITLIWSGKFKRLLDKLNTDLNSFNDLPKDYQRIAARGVARSQKLEKMWTVVLIIAVSTFPFVALGLTIYSQFTKEPRKYMIHEAFIPMIEDVKYESPYFEIYTVYNIFMVWIVCCGYAGYDATFYVIVLHVSLKIKLFVPKITNLMADSDVLTMRAKIGEIVRDQCSVYDFLKEIQSCFELWLASMFFILMCQIAMGLCQLNVAGENRLSYFMFAAAVSINLFLPCYVVSDLTSTAASVSDYIYGCGWDLVPNPGVRKSVAFMIARAQIPLNITPYDMFTCNMETFVSVCIEYS</sequence>
<comment type="subcellular location">
    <subcellularLocation>
        <location evidence="1 10">Cell membrane</location>
        <topology evidence="1 10">Multi-pass membrane protein</topology>
    </subcellularLocation>
</comment>
<reference evidence="11 12" key="1">
    <citation type="submission" date="2023-11" db="EMBL/GenBank/DDBJ databases">
        <authorList>
            <person name="Okamura Y."/>
        </authorList>
    </citation>
    <scope>NUCLEOTIDE SEQUENCE [LARGE SCALE GENOMIC DNA]</scope>
</reference>
<comment type="caution">
    <text evidence="11">The sequence shown here is derived from an EMBL/GenBank/DDBJ whole genome shotgun (WGS) entry which is preliminary data.</text>
</comment>
<keyword evidence="4 10" id="KW-0812">Transmembrane</keyword>
<feature type="transmembrane region" description="Helical" evidence="10">
    <location>
        <begin position="20"/>
        <end position="36"/>
    </location>
</feature>
<feature type="transmembrane region" description="Helical" evidence="10">
    <location>
        <begin position="198"/>
        <end position="222"/>
    </location>
</feature>
<dbReference type="Pfam" id="PF02949">
    <property type="entry name" value="7tm_6"/>
    <property type="match status" value="1"/>
</dbReference>
<dbReference type="EMBL" id="CAVLEF010000009">
    <property type="protein sequence ID" value="CAK1546905.1"/>
    <property type="molecule type" value="Genomic_DNA"/>
</dbReference>
<evidence type="ECO:0000256" key="5">
    <source>
        <dbReference type="ARBA" id="ARBA00022725"/>
    </source>
</evidence>
<evidence type="ECO:0000256" key="8">
    <source>
        <dbReference type="ARBA" id="ARBA00023170"/>
    </source>
</evidence>
<feature type="transmembrane region" description="Helical" evidence="10">
    <location>
        <begin position="144"/>
        <end position="166"/>
    </location>
</feature>
<keyword evidence="7 10" id="KW-0472">Membrane</keyword>
<feature type="transmembrane region" description="Helical" evidence="10">
    <location>
        <begin position="303"/>
        <end position="323"/>
    </location>
</feature>
<feature type="transmembrane region" description="Helical" evidence="10">
    <location>
        <begin position="77"/>
        <end position="99"/>
    </location>
</feature>
<keyword evidence="6 10" id="KW-1133">Transmembrane helix</keyword>
<comment type="similarity">
    <text evidence="10">Belongs to the insect chemoreceptor superfamily. Heteromeric odorant receptor channel (TC 1.A.69) family.</text>
</comment>
<feature type="transmembrane region" description="Helical" evidence="10">
    <location>
        <begin position="275"/>
        <end position="297"/>
    </location>
</feature>
<keyword evidence="12" id="KW-1185">Reference proteome</keyword>
<evidence type="ECO:0000256" key="2">
    <source>
        <dbReference type="ARBA" id="ARBA00022475"/>
    </source>
</evidence>
<keyword evidence="9 10" id="KW-0807">Transducer</keyword>
<keyword evidence="8 10" id="KW-0675">Receptor</keyword>
<evidence type="ECO:0000256" key="6">
    <source>
        <dbReference type="ARBA" id="ARBA00022989"/>
    </source>
</evidence>
<dbReference type="Proteomes" id="UP001497472">
    <property type="component" value="Unassembled WGS sequence"/>
</dbReference>
<evidence type="ECO:0000256" key="7">
    <source>
        <dbReference type="ARBA" id="ARBA00023136"/>
    </source>
</evidence>
<feature type="transmembrane region" description="Helical" evidence="10">
    <location>
        <begin position="43"/>
        <end position="65"/>
    </location>
</feature>
<evidence type="ECO:0000313" key="11">
    <source>
        <dbReference type="EMBL" id="CAK1546905.1"/>
    </source>
</evidence>
<gene>
    <name evidence="11" type="ORF">LNINA_LOCUS6412</name>
</gene>
<evidence type="ECO:0000256" key="4">
    <source>
        <dbReference type="ARBA" id="ARBA00022692"/>
    </source>
</evidence>
<dbReference type="InterPro" id="IPR004117">
    <property type="entry name" value="7tm6_olfct_rcpt"/>
</dbReference>
<evidence type="ECO:0000313" key="12">
    <source>
        <dbReference type="Proteomes" id="UP001497472"/>
    </source>
</evidence>
<accession>A0AAV1JEQ9</accession>
<dbReference type="PANTHER" id="PTHR21137">
    <property type="entry name" value="ODORANT RECEPTOR"/>
    <property type="match status" value="1"/>
</dbReference>
<dbReference type="GO" id="GO:0005549">
    <property type="term" value="F:odorant binding"/>
    <property type="evidence" value="ECO:0007669"/>
    <property type="project" value="InterPro"/>
</dbReference>
<keyword evidence="5 10" id="KW-0552">Olfaction</keyword>
<evidence type="ECO:0000256" key="9">
    <source>
        <dbReference type="ARBA" id="ARBA00023224"/>
    </source>
</evidence>
<dbReference type="GO" id="GO:0007165">
    <property type="term" value="P:signal transduction"/>
    <property type="evidence" value="ECO:0007669"/>
    <property type="project" value="UniProtKB-KW"/>
</dbReference>
<dbReference type="GO" id="GO:0005886">
    <property type="term" value="C:plasma membrane"/>
    <property type="evidence" value="ECO:0007669"/>
    <property type="project" value="UniProtKB-SubCell"/>
</dbReference>
<evidence type="ECO:0000256" key="3">
    <source>
        <dbReference type="ARBA" id="ARBA00022606"/>
    </source>
</evidence>
<evidence type="ECO:0000256" key="10">
    <source>
        <dbReference type="RuleBase" id="RU351113"/>
    </source>
</evidence>